<proteinExistence type="predicted"/>
<dbReference type="PANTHER" id="PTHR42788:SF13">
    <property type="entry name" value="ALIPHATIC SULFONATES IMPORT ATP-BINDING PROTEIN SSUB"/>
    <property type="match status" value="1"/>
</dbReference>
<dbReference type="InterPro" id="IPR050166">
    <property type="entry name" value="ABC_transporter_ATP-bind"/>
</dbReference>
<evidence type="ECO:0000256" key="1">
    <source>
        <dbReference type="ARBA" id="ARBA00022448"/>
    </source>
</evidence>
<dbReference type="PROSITE" id="PS50893">
    <property type="entry name" value="ABC_TRANSPORTER_2"/>
    <property type="match status" value="1"/>
</dbReference>
<protein>
    <submittedName>
        <fullName evidence="6">Taurine import ATP-binding protein TauB</fullName>
    </submittedName>
</protein>
<accession>A0ABY3YVS9</accession>
<dbReference type="PROSITE" id="PS00211">
    <property type="entry name" value="ABC_TRANSPORTER_1"/>
    <property type="match status" value="1"/>
</dbReference>
<dbReference type="Proteomes" id="UP000829494">
    <property type="component" value="Chromosome"/>
</dbReference>
<dbReference type="SUPFAM" id="SSF52540">
    <property type="entry name" value="P-loop containing nucleoside triphosphate hydrolases"/>
    <property type="match status" value="1"/>
</dbReference>
<dbReference type="GO" id="GO:0016779">
    <property type="term" value="F:nucleotidyltransferase activity"/>
    <property type="evidence" value="ECO:0007669"/>
    <property type="project" value="UniProtKB-KW"/>
</dbReference>
<feature type="domain" description="ABC transporter" evidence="5">
    <location>
        <begin position="2"/>
        <end position="234"/>
    </location>
</feature>
<evidence type="ECO:0000256" key="2">
    <source>
        <dbReference type="ARBA" id="ARBA00022741"/>
    </source>
</evidence>
<dbReference type="RefSeq" id="WP_003982490.1">
    <property type="nucleotide sequence ID" value="NZ_CP043497.1"/>
</dbReference>
<evidence type="ECO:0000259" key="5">
    <source>
        <dbReference type="PROSITE" id="PS50893"/>
    </source>
</evidence>
<dbReference type="GO" id="GO:0005524">
    <property type="term" value="F:ATP binding"/>
    <property type="evidence" value="ECO:0007669"/>
    <property type="project" value="UniProtKB-KW"/>
</dbReference>
<dbReference type="InterPro" id="IPR003439">
    <property type="entry name" value="ABC_transporter-like_ATP-bd"/>
</dbReference>
<evidence type="ECO:0000313" key="6">
    <source>
        <dbReference type="EMBL" id="UNZ01452.1"/>
    </source>
</evidence>
<evidence type="ECO:0000313" key="7">
    <source>
        <dbReference type="Proteomes" id="UP000829494"/>
    </source>
</evidence>
<dbReference type="InterPro" id="IPR027417">
    <property type="entry name" value="P-loop_NTPase"/>
</dbReference>
<evidence type="ECO:0000256" key="4">
    <source>
        <dbReference type="SAM" id="MobiDB-lite"/>
    </source>
</evidence>
<evidence type="ECO:0000256" key="3">
    <source>
        <dbReference type="ARBA" id="ARBA00022840"/>
    </source>
</evidence>
<reference evidence="6 7" key="1">
    <citation type="submission" date="2022-03" db="EMBL/GenBank/DDBJ databases">
        <title>Complete genome of Streptomyces rimosus ssp. rimosus R7 (=ATCC 10970).</title>
        <authorList>
            <person name="Beganovic S."/>
            <person name="Ruckert C."/>
            <person name="Busche T."/>
            <person name="Kalinowski J."/>
            <person name="Wittmann C."/>
        </authorList>
    </citation>
    <scope>NUCLEOTIDE SEQUENCE [LARGE SCALE GENOMIC DNA]</scope>
    <source>
        <strain evidence="6 7">R7</strain>
    </source>
</reference>
<keyword evidence="6" id="KW-0808">Transferase</keyword>
<organism evidence="6 7">
    <name type="scientific">Streptomyces rimosus subsp. rimosus</name>
    <dbReference type="NCBI Taxonomy" id="132474"/>
    <lineage>
        <taxon>Bacteria</taxon>
        <taxon>Bacillati</taxon>
        <taxon>Actinomycetota</taxon>
        <taxon>Actinomycetes</taxon>
        <taxon>Kitasatosporales</taxon>
        <taxon>Streptomycetaceae</taxon>
        <taxon>Streptomyces</taxon>
    </lineage>
</organism>
<keyword evidence="3 6" id="KW-0067">ATP-binding</keyword>
<dbReference type="Gene3D" id="3.40.50.300">
    <property type="entry name" value="P-loop containing nucleotide triphosphate hydrolases"/>
    <property type="match status" value="1"/>
</dbReference>
<dbReference type="InterPro" id="IPR003593">
    <property type="entry name" value="AAA+_ATPase"/>
</dbReference>
<dbReference type="PANTHER" id="PTHR42788">
    <property type="entry name" value="TAURINE IMPORT ATP-BINDING PROTEIN-RELATED"/>
    <property type="match status" value="1"/>
</dbReference>
<dbReference type="GeneID" id="66859472"/>
<name>A0ABY3YVS9_STRRM</name>
<dbReference type="CDD" id="cd03293">
    <property type="entry name" value="ABC_NrtD_SsuB_transporters"/>
    <property type="match status" value="1"/>
</dbReference>
<dbReference type="InterPro" id="IPR017871">
    <property type="entry name" value="ABC_transporter-like_CS"/>
</dbReference>
<dbReference type="SMART" id="SM00382">
    <property type="entry name" value="AAA"/>
    <property type="match status" value="1"/>
</dbReference>
<keyword evidence="6" id="KW-0548">Nucleotidyltransferase</keyword>
<gene>
    <name evidence="6" type="primary">tauB</name>
    <name evidence="6" type="ORF">SRIMR7_04800</name>
</gene>
<sequence length="287" mass="30969">MLEITGLGKTYEGRGGVEALRKIDFQVADGDLVCVVGPSGCGKTTLLKCVAGLLSPTAGEVRVAGRRVTGPPPGMAVVFQEYGRSLFPWMTVRKNVELPLREKKVPAPRRRELVEGALSAVGLADAAAAHPWQLSGGMQQRVAIARAIAYEPQVLLMDEPFAAVDAQTRAELEDLLLTLWRRLGVTTLLVTHDIDEAVYLGRRVVVLSSAPTVVQEDLAVDLPADRDQITTRSAPRFAELRAHVYAQIRHAKGRTAGDLTAGETAPARQAPSPAPRDLSRETDGRTR</sequence>
<dbReference type="EMBL" id="CP094298">
    <property type="protein sequence ID" value="UNZ01452.1"/>
    <property type="molecule type" value="Genomic_DNA"/>
</dbReference>
<feature type="region of interest" description="Disordered" evidence="4">
    <location>
        <begin position="253"/>
        <end position="287"/>
    </location>
</feature>
<keyword evidence="2" id="KW-0547">Nucleotide-binding</keyword>
<keyword evidence="7" id="KW-1185">Reference proteome</keyword>
<dbReference type="Pfam" id="PF00005">
    <property type="entry name" value="ABC_tran"/>
    <property type="match status" value="1"/>
</dbReference>
<feature type="compositionally biased region" description="Basic and acidic residues" evidence="4">
    <location>
        <begin position="277"/>
        <end position="287"/>
    </location>
</feature>
<keyword evidence="1" id="KW-0813">Transport</keyword>